<dbReference type="CDD" id="cd08183">
    <property type="entry name" value="Fe-ADH-like"/>
    <property type="match status" value="1"/>
</dbReference>
<feature type="domain" description="Fe-containing alcohol dehydrogenase-like C-terminal" evidence="5">
    <location>
        <begin position="193"/>
        <end position="394"/>
    </location>
</feature>
<name>A0A2W4R586_9GAMM</name>
<dbReference type="Pfam" id="PF25137">
    <property type="entry name" value="ADH_Fe_C"/>
    <property type="match status" value="1"/>
</dbReference>
<dbReference type="SUPFAM" id="SSF56796">
    <property type="entry name" value="Dehydroquinate synthase-like"/>
    <property type="match status" value="1"/>
</dbReference>
<dbReference type="Proteomes" id="UP000249396">
    <property type="component" value="Unassembled WGS sequence"/>
</dbReference>
<dbReference type="Gene3D" id="3.40.50.1970">
    <property type="match status" value="1"/>
</dbReference>
<dbReference type="FunFam" id="3.40.50.1970:FF:000003">
    <property type="entry name" value="Alcohol dehydrogenase, iron-containing"/>
    <property type="match status" value="1"/>
</dbReference>
<proteinExistence type="inferred from homology"/>
<dbReference type="InterPro" id="IPR039697">
    <property type="entry name" value="Alcohol_dehydrogenase_Fe"/>
</dbReference>
<dbReference type="GO" id="GO:0004022">
    <property type="term" value="F:alcohol dehydrogenase (NAD+) activity"/>
    <property type="evidence" value="ECO:0007669"/>
    <property type="project" value="TreeGrafter"/>
</dbReference>
<evidence type="ECO:0000313" key="6">
    <source>
        <dbReference type="EMBL" id="PZN79281.1"/>
    </source>
</evidence>
<evidence type="ECO:0000256" key="1">
    <source>
        <dbReference type="ARBA" id="ARBA00001962"/>
    </source>
</evidence>
<dbReference type="AlphaFoldDB" id="A0A2W4R586"/>
<dbReference type="PANTHER" id="PTHR11496">
    <property type="entry name" value="ALCOHOL DEHYDROGENASE"/>
    <property type="match status" value="1"/>
</dbReference>
<dbReference type="EMBL" id="QJPH01000302">
    <property type="protein sequence ID" value="PZN79281.1"/>
    <property type="molecule type" value="Genomic_DNA"/>
</dbReference>
<dbReference type="GO" id="GO:0046872">
    <property type="term" value="F:metal ion binding"/>
    <property type="evidence" value="ECO:0007669"/>
    <property type="project" value="InterPro"/>
</dbReference>
<evidence type="ECO:0000256" key="3">
    <source>
        <dbReference type="ARBA" id="ARBA00023002"/>
    </source>
</evidence>
<comment type="cofactor">
    <cofactor evidence="1">
        <name>Fe cation</name>
        <dbReference type="ChEBI" id="CHEBI:24875"/>
    </cofactor>
</comment>
<sequence length="396" mass="41595">MLVSPFSISRLPSIVFGQGQIKQLPALLRQFGQQALVVTGARSFRQSSNWERLIQGLAEVGVGFEQLTVSGEPSPAVVDEAVVRFIGRGIQVVVGIGGGSVLDAAKAIAGLLPHGNSVMDHLEGVGRNIPYIGPSIPFIAVPTTAGAGSEATKNSVLSITGEFKKSFRHESLVAQYAVVDPDLLATCPPDLIAADGMDAFTQLLESFVSVRANPFTDALAKSGMEAFSEGFFNAWRGGEGEQANAGRASMAYAALLSGITLAQAGLGSVHGLAAPLGAFYPIPHGLACGTLVAEATAVNIRALRERSLGHSALEKYAQASALLCRRSFPNNEAAWAALIALLREWTETLGLKRLGEFGVEPSHVDRIVANARGNSMLTNPVTLTDGEIAEIVRARL</sequence>
<feature type="domain" description="Alcohol dehydrogenase iron-type/glycerol dehydrogenase GldA" evidence="4">
    <location>
        <begin position="13"/>
        <end position="181"/>
    </location>
</feature>
<accession>A0A2W4R586</accession>
<reference evidence="6 7" key="1">
    <citation type="journal article" date="2018" name="Aquat. Microb. Ecol.">
        <title>Gammaproteobacterial methanotrophs dominate.</title>
        <authorList>
            <person name="Rissanen A.J."/>
            <person name="Saarenheimo J."/>
            <person name="Tiirola M."/>
            <person name="Peura S."/>
            <person name="Aalto S.L."/>
            <person name="Karvinen A."/>
            <person name="Nykanen H."/>
        </authorList>
    </citation>
    <scope>NUCLEOTIDE SEQUENCE [LARGE SCALE GENOMIC DNA]</scope>
    <source>
        <strain evidence="6">AMbin10</strain>
    </source>
</reference>
<organism evidence="6 7">
    <name type="scientific">Candidatus Methylumidiphilus alinenensis</name>
    <dbReference type="NCBI Taxonomy" id="2202197"/>
    <lineage>
        <taxon>Bacteria</taxon>
        <taxon>Pseudomonadati</taxon>
        <taxon>Pseudomonadota</taxon>
        <taxon>Gammaproteobacteria</taxon>
        <taxon>Methylococcales</taxon>
        <taxon>Candidatus Methylumidiphilus</taxon>
    </lineage>
</organism>
<dbReference type="InterPro" id="IPR056798">
    <property type="entry name" value="ADH_Fe_C"/>
</dbReference>
<comment type="caution">
    <text evidence="6">The sequence shown here is derived from an EMBL/GenBank/DDBJ whole genome shotgun (WGS) entry which is preliminary data.</text>
</comment>
<dbReference type="PANTHER" id="PTHR11496:SF102">
    <property type="entry name" value="ALCOHOL DEHYDROGENASE 4"/>
    <property type="match status" value="1"/>
</dbReference>
<evidence type="ECO:0000259" key="4">
    <source>
        <dbReference type="Pfam" id="PF00465"/>
    </source>
</evidence>
<evidence type="ECO:0000256" key="2">
    <source>
        <dbReference type="ARBA" id="ARBA00007358"/>
    </source>
</evidence>
<dbReference type="InterPro" id="IPR001670">
    <property type="entry name" value="ADH_Fe/GldA"/>
</dbReference>
<evidence type="ECO:0000259" key="5">
    <source>
        <dbReference type="Pfam" id="PF25137"/>
    </source>
</evidence>
<dbReference type="Gene3D" id="1.20.1090.10">
    <property type="entry name" value="Dehydroquinate synthase-like - alpha domain"/>
    <property type="match status" value="1"/>
</dbReference>
<dbReference type="Pfam" id="PF00465">
    <property type="entry name" value="Fe-ADH"/>
    <property type="match status" value="1"/>
</dbReference>
<evidence type="ECO:0000313" key="7">
    <source>
        <dbReference type="Proteomes" id="UP000249396"/>
    </source>
</evidence>
<protein>
    <submittedName>
        <fullName evidence="6">Alcohol dehydrogenase</fullName>
    </submittedName>
</protein>
<comment type="similarity">
    <text evidence="2">Belongs to the iron-containing alcohol dehydrogenase family.</text>
</comment>
<keyword evidence="3" id="KW-0560">Oxidoreductase</keyword>
<gene>
    <name evidence="6" type="ORF">DM484_11595</name>
</gene>